<evidence type="ECO:0000256" key="1">
    <source>
        <dbReference type="SAM" id="MobiDB-lite"/>
    </source>
</evidence>
<feature type="compositionally biased region" description="Basic residues" evidence="1">
    <location>
        <begin position="48"/>
        <end position="58"/>
    </location>
</feature>
<dbReference type="EMBL" id="CADEAL010003951">
    <property type="protein sequence ID" value="CAB1447580.1"/>
    <property type="molecule type" value="Genomic_DNA"/>
</dbReference>
<organism evidence="2 3">
    <name type="scientific">Pleuronectes platessa</name>
    <name type="common">European plaice</name>
    <dbReference type="NCBI Taxonomy" id="8262"/>
    <lineage>
        <taxon>Eukaryota</taxon>
        <taxon>Metazoa</taxon>
        <taxon>Chordata</taxon>
        <taxon>Craniata</taxon>
        <taxon>Vertebrata</taxon>
        <taxon>Euteleostomi</taxon>
        <taxon>Actinopterygii</taxon>
        <taxon>Neopterygii</taxon>
        <taxon>Teleostei</taxon>
        <taxon>Neoteleostei</taxon>
        <taxon>Acanthomorphata</taxon>
        <taxon>Carangaria</taxon>
        <taxon>Pleuronectiformes</taxon>
        <taxon>Pleuronectoidei</taxon>
        <taxon>Pleuronectidae</taxon>
        <taxon>Pleuronectes</taxon>
    </lineage>
</organism>
<feature type="region of interest" description="Disordered" evidence="1">
    <location>
        <begin position="141"/>
        <end position="170"/>
    </location>
</feature>
<keyword evidence="3" id="KW-1185">Reference proteome</keyword>
<gene>
    <name evidence="2" type="ORF">PLEPLA_LOCUS35263</name>
</gene>
<feature type="region of interest" description="Disordered" evidence="1">
    <location>
        <begin position="232"/>
        <end position="281"/>
    </location>
</feature>
<feature type="region of interest" description="Disordered" evidence="1">
    <location>
        <begin position="81"/>
        <end position="125"/>
    </location>
</feature>
<feature type="compositionally biased region" description="Basic and acidic residues" evidence="1">
    <location>
        <begin position="20"/>
        <end position="34"/>
    </location>
</feature>
<comment type="caution">
    <text evidence="2">The sequence shown here is derived from an EMBL/GenBank/DDBJ whole genome shotgun (WGS) entry which is preliminary data.</text>
</comment>
<evidence type="ECO:0000313" key="3">
    <source>
        <dbReference type="Proteomes" id="UP001153269"/>
    </source>
</evidence>
<evidence type="ECO:0000313" key="2">
    <source>
        <dbReference type="EMBL" id="CAB1447580.1"/>
    </source>
</evidence>
<feature type="compositionally biased region" description="Basic and acidic residues" evidence="1">
    <location>
        <begin position="90"/>
        <end position="105"/>
    </location>
</feature>
<proteinExistence type="predicted"/>
<feature type="compositionally biased region" description="Basic and acidic residues" evidence="1">
    <location>
        <begin position="232"/>
        <end position="253"/>
    </location>
</feature>
<accession>A0A9N7VB50</accession>
<protein>
    <submittedName>
        <fullName evidence="2">Uncharacterized protein</fullName>
    </submittedName>
</protein>
<dbReference type="AlphaFoldDB" id="A0A9N7VB50"/>
<feature type="region of interest" description="Disordered" evidence="1">
    <location>
        <begin position="20"/>
        <end position="59"/>
    </location>
</feature>
<reference evidence="2" key="1">
    <citation type="submission" date="2020-03" db="EMBL/GenBank/DDBJ databases">
        <authorList>
            <person name="Weist P."/>
        </authorList>
    </citation>
    <scope>NUCLEOTIDE SEQUENCE</scope>
</reference>
<sequence>MKWKAWQRHPNWEEKARWEKGRGNEVNYPRDHKWVHQQTTNRRENTAKHKPGHSRSRHWAAVAEQPINATTAAVRQGSAVRCRRAGRASRTREGGGKRVKSRESGHGTAHSVAGHMPGPRWRGTSDWTSAAVCVGRVVNGAGENSNCQRREGRRHAEQAHAAAAGGTVSVPQPAALTHTAAPHSSEGQHGAWHHLQPVPTQAAAGWPPAAAQKPIHQDGCRGVVRACRVKEAADKGGEERQATGPQHAREGKWGRGCSPGGVEGGAQREGGADAGHSGGRE</sequence>
<feature type="compositionally biased region" description="Gly residues" evidence="1">
    <location>
        <begin position="257"/>
        <end position="281"/>
    </location>
</feature>
<name>A0A9N7VB50_PLEPL</name>
<feature type="compositionally biased region" description="Basic and acidic residues" evidence="1">
    <location>
        <begin position="148"/>
        <end position="158"/>
    </location>
</feature>
<dbReference type="Proteomes" id="UP001153269">
    <property type="component" value="Unassembled WGS sequence"/>
</dbReference>